<evidence type="ECO:0000313" key="1">
    <source>
        <dbReference type="EMBL" id="MBB6355735.1"/>
    </source>
</evidence>
<gene>
    <name evidence="1" type="ORF">GGR00_003540</name>
</gene>
<comment type="caution">
    <text evidence="1">The sequence shown here is derived from an EMBL/GenBank/DDBJ whole genome shotgun (WGS) entry which is preliminary data.</text>
</comment>
<dbReference type="Proteomes" id="UP000536262">
    <property type="component" value="Unassembled WGS sequence"/>
</dbReference>
<keyword evidence="2" id="KW-1185">Reference proteome</keyword>
<evidence type="ECO:0000313" key="2">
    <source>
        <dbReference type="Proteomes" id="UP000536262"/>
    </source>
</evidence>
<protein>
    <submittedName>
        <fullName evidence="1">Uncharacterized protein</fullName>
    </submittedName>
</protein>
<dbReference type="AlphaFoldDB" id="A0A7X0F9Y8"/>
<reference evidence="1 2" key="1">
    <citation type="submission" date="2020-08" db="EMBL/GenBank/DDBJ databases">
        <title>Genomic Encyclopedia of Type Strains, Phase IV (KMG-IV): sequencing the most valuable type-strain genomes for metagenomic binning, comparative biology and taxonomic classification.</title>
        <authorList>
            <person name="Goeker M."/>
        </authorList>
    </citation>
    <scope>NUCLEOTIDE SEQUENCE [LARGE SCALE GENOMIC DNA]</scope>
    <source>
        <strain evidence="1 2">DSM 7051</strain>
    </source>
</reference>
<accession>A0A7X0F9Y8</accession>
<dbReference type="EMBL" id="JACHOU010000009">
    <property type="protein sequence ID" value="MBB6355735.1"/>
    <property type="molecule type" value="Genomic_DNA"/>
</dbReference>
<name>A0A7X0F9Y8_9HYPH</name>
<proteinExistence type="predicted"/>
<organism evidence="1 2">
    <name type="scientific">Aminobacter aganoensis</name>
    <dbReference type="NCBI Taxonomy" id="83264"/>
    <lineage>
        <taxon>Bacteria</taxon>
        <taxon>Pseudomonadati</taxon>
        <taxon>Pseudomonadota</taxon>
        <taxon>Alphaproteobacteria</taxon>
        <taxon>Hyphomicrobiales</taxon>
        <taxon>Phyllobacteriaceae</taxon>
        <taxon>Aminobacter</taxon>
    </lineage>
</organism>
<sequence length="52" mass="5872">MIGVLDRIRSVDRITGPTYIGHVLPSTRTRLENTCIHRMMSARKPVGKRLPA</sequence>